<evidence type="ECO:0000256" key="1">
    <source>
        <dbReference type="ARBA" id="ARBA00004141"/>
    </source>
</evidence>
<dbReference type="AlphaFoldDB" id="A0A835DVP8"/>
<evidence type="ECO:0000256" key="5">
    <source>
        <dbReference type="ARBA" id="ARBA00023136"/>
    </source>
</evidence>
<gene>
    <name evidence="8" type="ORF">HU200_064922</name>
</gene>
<feature type="region of interest" description="Disordered" evidence="6">
    <location>
        <begin position="93"/>
        <end position="124"/>
    </location>
</feature>
<evidence type="ECO:0000256" key="7">
    <source>
        <dbReference type="SAM" id="Phobius"/>
    </source>
</evidence>
<dbReference type="EMBL" id="JACEFO010002816">
    <property type="protein sequence ID" value="KAF8648339.1"/>
    <property type="molecule type" value="Genomic_DNA"/>
</dbReference>
<dbReference type="GO" id="GO:0016020">
    <property type="term" value="C:membrane"/>
    <property type="evidence" value="ECO:0007669"/>
    <property type="project" value="UniProtKB-SubCell"/>
</dbReference>
<evidence type="ECO:0000256" key="2">
    <source>
        <dbReference type="ARBA" id="ARBA00006840"/>
    </source>
</evidence>
<evidence type="ECO:0000256" key="4">
    <source>
        <dbReference type="ARBA" id="ARBA00022989"/>
    </source>
</evidence>
<dbReference type="GO" id="GO:0009734">
    <property type="term" value="P:auxin-activated signaling pathway"/>
    <property type="evidence" value="ECO:0007669"/>
    <property type="project" value="InterPro"/>
</dbReference>
<feature type="transmembrane region" description="Helical" evidence="7">
    <location>
        <begin position="390"/>
        <end position="411"/>
    </location>
</feature>
<reference evidence="8" key="1">
    <citation type="submission" date="2020-07" db="EMBL/GenBank/DDBJ databases">
        <title>Genome sequence and genetic diversity analysis of an under-domesticated orphan crop, white fonio (Digitaria exilis).</title>
        <authorList>
            <person name="Bennetzen J.L."/>
            <person name="Chen S."/>
            <person name="Ma X."/>
            <person name="Wang X."/>
            <person name="Yssel A.E.J."/>
            <person name="Chaluvadi S.R."/>
            <person name="Johnson M."/>
            <person name="Gangashetty P."/>
            <person name="Hamidou F."/>
            <person name="Sanogo M.D."/>
            <person name="Zwaenepoel A."/>
            <person name="Wallace J."/>
            <person name="Van De Peer Y."/>
            <person name="Van Deynze A."/>
        </authorList>
    </citation>
    <scope>NUCLEOTIDE SEQUENCE</scope>
    <source>
        <tissue evidence="8">Leaves</tissue>
    </source>
</reference>
<evidence type="ECO:0000313" key="8">
    <source>
        <dbReference type="EMBL" id="KAF8648339.1"/>
    </source>
</evidence>
<protein>
    <recommendedName>
        <fullName evidence="10">Tetraspanin-2</fullName>
    </recommendedName>
</protein>
<feature type="transmembrane region" description="Helical" evidence="7">
    <location>
        <begin position="615"/>
        <end position="637"/>
    </location>
</feature>
<feature type="transmembrane region" description="Helical" evidence="7">
    <location>
        <begin position="423"/>
        <end position="446"/>
    </location>
</feature>
<dbReference type="InterPro" id="IPR018499">
    <property type="entry name" value="Tetraspanin/Peripherin"/>
</dbReference>
<organism evidence="8 9">
    <name type="scientific">Digitaria exilis</name>
    <dbReference type="NCBI Taxonomy" id="1010633"/>
    <lineage>
        <taxon>Eukaryota</taxon>
        <taxon>Viridiplantae</taxon>
        <taxon>Streptophyta</taxon>
        <taxon>Embryophyta</taxon>
        <taxon>Tracheophyta</taxon>
        <taxon>Spermatophyta</taxon>
        <taxon>Magnoliopsida</taxon>
        <taxon>Liliopsida</taxon>
        <taxon>Poales</taxon>
        <taxon>Poaceae</taxon>
        <taxon>PACMAD clade</taxon>
        <taxon>Panicoideae</taxon>
        <taxon>Panicodae</taxon>
        <taxon>Paniceae</taxon>
        <taxon>Anthephorinae</taxon>
        <taxon>Digitaria</taxon>
    </lineage>
</organism>
<dbReference type="OrthoDB" id="1892640at2759"/>
<keyword evidence="4 7" id="KW-1133">Transmembrane helix</keyword>
<feature type="transmembrane region" description="Helical" evidence="7">
    <location>
        <begin position="453"/>
        <end position="478"/>
    </location>
</feature>
<dbReference type="Proteomes" id="UP000636709">
    <property type="component" value="Unassembled WGS sequence"/>
</dbReference>
<dbReference type="Pfam" id="PF00335">
    <property type="entry name" value="Tetraspanin"/>
    <property type="match status" value="1"/>
</dbReference>
<name>A0A835DVP8_9POAL</name>
<feature type="region of interest" description="Disordered" evidence="6">
    <location>
        <begin position="212"/>
        <end position="262"/>
    </location>
</feature>
<comment type="subcellular location">
    <subcellularLocation>
        <location evidence="1">Membrane</location>
        <topology evidence="1">Multi-pass membrane protein</topology>
    </subcellularLocation>
</comment>
<evidence type="ECO:0008006" key="10">
    <source>
        <dbReference type="Google" id="ProtNLM"/>
    </source>
</evidence>
<evidence type="ECO:0000313" key="9">
    <source>
        <dbReference type="Proteomes" id="UP000636709"/>
    </source>
</evidence>
<dbReference type="InterPro" id="IPR044991">
    <property type="entry name" value="TET_plant"/>
</dbReference>
<comment type="similarity">
    <text evidence="2">Belongs to the tetraspanin (TM4SF) family.</text>
</comment>
<evidence type="ECO:0000256" key="3">
    <source>
        <dbReference type="ARBA" id="ARBA00022692"/>
    </source>
</evidence>
<evidence type="ECO:0000256" key="6">
    <source>
        <dbReference type="SAM" id="MobiDB-lite"/>
    </source>
</evidence>
<proteinExistence type="inferred from homology"/>
<keyword evidence="3 7" id="KW-0812">Transmembrane</keyword>
<keyword evidence="5 7" id="KW-0472">Membrane</keyword>
<accession>A0A835DVP8</accession>
<comment type="caution">
    <text evidence="8">The sequence shown here is derived from an EMBL/GenBank/DDBJ whole genome shotgun (WGS) entry which is preliminary data.</text>
</comment>
<sequence length="654" mass="70264">MANGHDIVGNQGIKRLKNNQQPRYSERRYNLEGNKTTKQVVEEIQPDVPAGWQTHLPISGRYTPPQLVAGARAITNQAEKELKALIPSMQRKCEVGKRRAAPHTSARSLGKGAYNGSDGSSPHVGARSRAVVPFNYGTDVVSPLCVPLTHSFSRAAFWRAFPAWFRASSPPPANGSRSGNWFRVADQAVCCVTLTRRRAGADGSRISIAAAHPGGALHADGGPRRRARTTRAPTAHTPRNVATHPIRSSNSKSGQGEEAAVAAGVAAHAQSVTDRASVRLPHPTMSDSLTTCVDLLTLTGSIGSDSVREHAPAQARAALGNYVTHSPHQLLLQPAGRRLQSSMHDRSRASPRSHSLTLPLFPLPHSAPSLPPTPPPAAPQSMAVSNNITACINFLVLLCTIPIAGTGIWLASRHGGEDCARLARWPVFILGALLLLVALAGFVGAYRNRRGLLACYLFAMAALITLLLALLVFAFAVAHGSGAYPVLGRAYDDYRLEGYSPWLRRYVAGDPERWEGIRACIAGSDTCRKLATDSSFIVPEQFYMTHLTPIESGCCKPPTVCGFAYVSPTAWASPANPAADADCAAWSNDPAQLCYGCASCKAGVLGSLRDEWRRATVALLVATVALIFVYVIGCSAFRNAQTEDMFRRYKWGNY</sequence>
<keyword evidence="9" id="KW-1185">Reference proteome</keyword>
<dbReference type="PANTHER" id="PTHR32191">
    <property type="entry name" value="TETRASPANIN-8-RELATED"/>
    <property type="match status" value="1"/>
</dbReference>
<feature type="compositionally biased region" description="Low complexity" evidence="6">
    <location>
        <begin position="230"/>
        <end position="239"/>
    </location>
</feature>